<evidence type="ECO:0000313" key="5">
    <source>
        <dbReference type="Proteomes" id="UP001501353"/>
    </source>
</evidence>
<organism evidence="4 5">
    <name type="scientific">Actimicrobium antarcticum</name>
    <dbReference type="NCBI Taxonomy" id="1051899"/>
    <lineage>
        <taxon>Bacteria</taxon>
        <taxon>Pseudomonadati</taxon>
        <taxon>Pseudomonadota</taxon>
        <taxon>Betaproteobacteria</taxon>
        <taxon>Burkholderiales</taxon>
        <taxon>Oxalobacteraceae</taxon>
        <taxon>Actimicrobium</taxon>
    </lineage>
</organism>
<protein>
    <submittedName>
        <fullName evidence="4">Uncharacterized protein</fullName>
    </submittedName>
</protein>
<dbReference type="InterPro" id="IPR036770">
    <property type="entry name" value="Ankyrin_rpt-contain_sf"/>
</dbReference>
<reference evidence="5" key="1">
    <citation type="journal article" date="2019" name="Int. J. Syst. Evol. Microbiol.">
        <title>The Global Catalogue of Microorganisms (GCM) 10K type strain sequencing project: providing services to taxonomists for standard genome sequencing and annotation.</title>
        <authorList>
            <consortium name="The Broad Institute Genomics Platform"/>
            <consortium name="The Broad Institute Genome Sequencing Center for Infectious Disease"/>
            <person name="Wu L."/>
            <person name="Ma J."/>
        </authorList>
    </citation>
    <scope>NUCLEOTIDE SEQUENCE [LARGE SCALE GENOMIC DNA]</scope>
    <source>
        <strain evidence="5">JCM 16673</strain>
    </source>
</reference>
<evidence type="ECO:0000256" key="3">
    <source>
        <dbReference type="PROSITE-ProRule" id="PRU00023"/>
    </source>
</evidence>
<dbReference type="Pfam" id="PF12796">
    <property type="entry name" value="Ank_2"/>
    <property type="match status" value="1"/>
</dbReference>
<gene>
    <name evidence="4" type="ORF">GCM10022212_06380</name>
</gene>
<sequence>MNCCPFTPAAVAKACNPAYQLRRRLANKKNADGETRLVRAVRYGELAAVKAQLDAGADPNLPLHDGMSMLHRAVLNRDTGILQALAGASGIDPNVTDRDGKTALLLAVERGQTDMVRALLRSAGLDVNKPDVKRDSPLNCAARKGDVLMALLILTHPDTDPNGANSAFFRSGRVRDHFRQQAGLEPETRDAPQFHIDELRRWVAFVPRFGRSNRALTMQTHSLLARLLTVHPPVQQEDCIRDAAFHAALALEQCLQTFGNEHENTRHFAASLLAAAPDAPTFNIDGIVVLRSDIDDMANERGNHALAANLNLIAAEGWQANVHLAGFVLRGSAILARLREHSAPPATPATLEQVTQEVRSLIDQRHTGDDARMMHAGLNQTLAQTRPVDEGDLHTTAPETLQLLHRYIGARQGPLQSDLQTAFLQRLRDIGNDDGVCNIGCVQRLLDTPTGIDATLMAREPDAATIHDEITSIAGKINNAFENEYKTDYAAHYVNQLAPQLQQSAQSQEHFAADITALKQDMLRATVLDDLVGQRGWNRANVEPQLASVMESMKYL</sequence>
<dbReference type="InterPro" id="IPR002110">
    <property type="entry name" value="Ankyrin_rpt"/>
</dbReference>
<evidence type="ECO:0000256" key="2">
    <source>
        <dbReference type="ARBA" id="ARBA00023043"/>
    </source>
</evidence>
<evidence type="ECO:0000256" key="1">
    <source>
        <dbReference type="ARBA" id="ARBA00022737"/>
    </source>
</evidence>
<keyword evidence="5" id="KW-1185">Reference proteome</keyword>
<feature type="repeat" description="ANK" evidence="3">
    <location>
        <begin position="99"/>
        <end position="132"/>
    </location>
</feature>
<keyword evidence="2 3" id="KW-0040">ANK repeat</keyword>
<dbReference type="EMBL" id="BAAAZE010000005">
    <property type="protein sequence ID" value="GAA4014631.1"/>
    <property type="molecule type" value="Genomic_DNA"/>
</dbReference>
<dbReference type="PROSITE" id="PS50297">
    <property type="entry name" value="ANK_REP_REGION"/>
    <property type="match status" value="1"/>
</dbReference>
<keyword evidence="1" id="KW-0677">Repeat</keyword>
<accession>A0ABP7SPG7</accession>
<evidence type="ECO:0000313" key="4">
    <source>
        <dbReference type="EMBL" id="GAA4014631.1"/>
    </source>
</evidence>
<dbReference type="PANTHER" id="PTHR24171">
    <property type="entry name" value="ANKYRIN REPEAT DOMAIN-CONTAINING PROTEIN 39-RELATED"/>
    <property type="match status" value="1"/>
</dbReference>
<dbReference type="Gene3D" id="1.25.40.20">
    <property type="entry name" value="Ankyrin repeat-containing domain"/>
    <property type="match status" value="1"/>
</dbReference>
<dbReference type="PANTHER" id="PTHR24171:SF8">
    <property type="entry name" value="BRCA1-ASSOCIATED RING DOMAIN PROTEIN 1"/>
    <property type="match status" value="1"/>
</dbReference>
<proteinExistence type="predicted"/>
<name>A0ABP7SPG7_9BURK</name>
<dbReference type="PROSITE" id="PS50088">
    <property type="entry name" value="ANK_REPEAT"/>
    <property type="match status" value="1"/>
</dbReference>
<comment type="caution">
    <text evidence="4">The sequence shown here is derived from an EMBL/GenBank/DDBJ whole genome shotgun (WGS) entry which is preliminary data.</text>
</comment>
<dbReference type="Proteomes" id="UP001501353">
    <property type="component" value="Unassembled WGS sequence"/>
</dbReference>
<dbReference type="SUPFAM" id="SSF48403">
    <property type="entry name" value="Ankyrin repeat"/>
    <property type="match status" value="1"/>
</dbReference>
<dbReference type="SMART" id="SM00248">
    <property type="entry name" value="ANK"/>
    <property type="match status" value="4"/>
</dbReference>